<gene>
    <name evidence="13" type="ORF">ACEZDB_01850</name>
</gene>
<feature type="domain" description="Cation/H+ exchanger transmembrane" evidence="12">
    <location>
        <begin position="12"/>
        <end position="397"/>
    </location>
</feature>
<keyword evidence="6 10" id="KW-0915">Sodium</keyword>
<feature type="transmembrane region" description="Helical" evidence="10">
    <location>
        <begin position="83"/>
        <end position="105"/>
    </location>
</feature>
<accession>A0ABV6WTX7</accession>
<evidence type="ECO:0000256" key="11">
    <source>
        <dbReference type="SAM" id="Coils"/>
    </source>
</evidence>
<feature type="transmembrane region" description="Helical" evidence="10">
    <location>
        <begin position="154"/>
        <end position="173"/>
    </location>
</feature>
<feature type="transmembrane region" description="Helical" evidence="10">
    <location>
        <begin position="179"/>
        <end position="203"/>
    </location>
</feature>
<evidence type="ECO:0000313" key="14">
    <source>
        <dbReference type="Proteomes" id="UP001592530"/>
    </source>
</evidence>
<feature type="transmembrane region" description="Helical" evidence="10">
    <location>
        <begin position="233"/>
        <end position="250"/>
    </location>
</feature>
<organism evidence="13 14">
    <name type="scientific">Streptacidiphilus alkalitolerans</name>
    <dbReference type="NCBI Taxonomy" id="3342712"/>
    <lineage>
        <taxon>Bacteria</taxon>
        <taxon>Bacillati</taxon>
        <taxon>Actinomycetota</taxon>
        <taxon>Actinomycetes</taxon>
        <taxon>Kitasatosporales</taxon>
        <taxon>Streptomycetaceae</taxon>
        <taxon>Streptacidiphilus</taxon>
    </lineage>
</organism>
<dbReference type="Proteomes" id="UP001592530">
    <property type="component" value="Unassembled WGS sequence"/>
</dbReference>
<evidence type="ECO:0000256" key="2">
    <source>
        <dbReference type="ARBA" id="ARBA00022448"/>
    </source>
</evidence>
<dbReference type="InterPro" id="IPR018422">
    <property type="entry name" value="Cation/H_exchanger_CPA1"/>
</dbReference>
<keyword evidence="11" id="KW-0175">Coiled coil</keyword>
<protein>
    <submittedName>
        <fullName evidence="13">Na+/H+ antiporter</fullName>
    </submittedName>
</protein>
<feature type="transmembrane region" description="Helical" evidence="10">
    <location>
        <begin position="303"/>
        <end position="324"/>
    </location>
</feature>
<keyword evidence="9 10" id="KW-0739">Sodium transport</keyword>
<comment type="similarity">
    <text evidence="10">Belongs to the monovalent cation:proton antiporter 1 (CPA1) transporter (TC 2.A.36) family.</text>
</comment>
<feature type="coiled-coil region" evidence="11">
    <location>
        <begin position="438"/>
        <end position="465"/>
    </location>
</feature>
<evidence type="ECO:0000259" key="12">
    <source>
        <dbReference type="Pfam" id="PF00999"/>
    </source>
</evidence>
<feature type="transmembrane region" description="Helical" evidence="10">
    <location>
        <begin position="336"/>
        <end position="360"/>
    </location>
</feature>
<dbReference type="PANTHER" id="PTHR10110">
    <property type="entry name" value="SODIUM/HYDROGEN EXCHANGER"/>
    <property type="match status" value="1"/>
</dbReference>
<evidence type="ECO:0000256" key="7">
    <source>
        <dbReference type="ARBA" id="ARBA00023065"/>
    </source>
</evidence>
<dbReference type="NCBIfam" id="TIGR00831">
    <property type="entry name" value="a_cpa1"/>
    <property type="match status" value="1"/>
</dbReference>
<keyword evidence="8 10" id="KW-0472">Membrane</keyword>
<keyword evidence="7 10" id="KW-0406">Ion transport</keyword>
<name>A0ABV6WTX7_9ACTN</name>
<evidence type="ECO:0000256" key="8">
    <source>
        <dbReference type="ARBA" id="ARBA00023136"/>
    </source>
</evidence>
<comment type="subcellular location">
    <subcellularLocation>
        <location evidence="1 10">Cell membrane</location>
        <topology evidence="1 10">Multi-pass membrane protein</topology>
    </subcellularLocation>
</comment>
<dbReference type="InterPro" id="IPR004705">
    <property type="entry name" value="Cation/H_exchanger_CPA1_bac"/>
</dbReference>
<keyword evidence="10" id="KW-0050">Antiport</keyword>
<comment type="caution">
    <text evidence="10">Lacks conserved residue(s) required for the propagation of feature annotation.</text>
</comment>
<keyword evidence="3 10" id="KW-1003">Cell membrane</keyword>
<evidence type="ECO:0000256" key="6">
    <source>
        <dbReference type="ARBA" id="ARBA00023053"/>
    </source>
</evidence>
<evidence type="ECO:0000256" key="1">
    <source>
        <dbReference type="ARBA" id="ARBA00004651"/>
    </source>
</evidence>
<dbReference type="Gene3D" id="6.10.140.1330">
    <property type="match status" value="1"/>
</dbReference>
<dbReference type="PANTHER" id="PTHR10110:SF86">
    <property type="entry name" value="SODIUM_HYDROGEN EXCHANGER 7"/>
    <property type="match status" value="1"/>
</dbReference>
<feature type="transmembrane region" description="Helical" evidence="10">
    <location>
        <begin position="111"/>
        <end position="133"/>
    </location>
</feature>
<evidence type="ECO:0000256" key="5">
    <source>
        <dbReference type="ARBA" id="ARBA00022989"/>
    </source>
</evidence>
<dbReference type="InterPro" id="IPR006153">
    <property type="entry name" value="Cation/H_exchanger_TM"/>
</dbReference>
<keyword evidence="5 10" id="KW-1133">Transmembrane helix</keyword>
<evidence type="ECO:0000256" key="4">
    <source>
        <dbReference type="ARBA" id="ARBA00022692"/>
    </source>
</evidence>
<evidence type="ECO:0000256" key="10">
    <source>
        <dbReference type="RuleBase" id="RU366002"/>
    </source>
</evidence>
<dbReference type="EMBL" id="JBHEZY010000001">
    <property type="protein sequence ID" value="MFC1429401.1"/>
    <property type="molecule type" value="Genomic_DNA"/>
</dbReference>
<comment type="caution">
    <text evidence="13">The sequence shown here is derived from an EMBL/GenBank/DDBJ whole genome shotgun (WGS) entry which is preliminary data.</text>
</comment>
<dbReference type="RefSeq" id="WP_380547970.1">
    <property type="nucleotide sequence ID" value="NZ_JBHEZY010000001.1"/>
</dbReference>
<comment type="function">
    <text evidence="10">Na(+)/H(+) antiporter that extrudes sodium in exchange for external protons.</text>
</comment>
<sequence length="527" mass="54569">MHAVGLVLLLVVLGTTVATGARRWSVPAPSLLVLAGVGVALIPGVPALHIAPETIGLVVLPPLLYASAEELSLRDLRTVWRPVAVLAFGLVLASAAVVGVLASVLTPLTGSMAFVLGAVLASTDPVAVTALGRRLSLPGRVQVLVQAESLFNDATSLVLFKVALGVAVAGGAVDRQAAVGGFVLLAGGGCAVGAAVAGLVALIRRRTTDPVLETVIALATPYGAYVLAESAHASGVTAVVVAGVLLGRSGHRLTDARIRLQLEAVYAVVVFGLESVVFAVVGLELPTLVRELPGGSGGWPLQALAVALVLIALRVLWMLPLSATVKPDRGLSSLRVAGVVTWAGTRGVMPLAAALSIPLVADGGQPLPGRPLVLVLTTAVVVFTLVVQGLSLAGVVNRSGLAVEPGQSAREEARTRKALAEAGLAHLDRLTDLESAPGPALERARRNLEARLDQAEEAEEAEEQDPGTAVSPDGIPLLVAYRDLRRDIVALQGAELRRLYDEHRVSETTRRRLQRDLDLEDAALDNR</sequence>
<evidence type="ECO:0000256" key="9">
    <source>
        <dbReference type="ARBA" id="ARBA00023201"/>
    </source>
</evidence>
<reference evidence="13 14" key="1">
    <citation type="submission" date="2024-09" db="EMBL/GenBank/DDBJ databases">
        <authorList>
            <person name="Lee S.D."/>
        </authorList>
    </citation>
    <scope>NUCLEOTIDE SEQUENCE [LARGE SCALE GENOMIC DNA]</scope>
    <source>
        <strain evidence="13 14">N1-3</strain>
    </source>
</reference>
<keyword evidence="4 10" id="KW-0812">Transmembrane</keyword>
<feature type="transmembrane region" description="Helical" evidence="10">
    <location>
        <begin position="28"/>
        <end position="48"/>
    </location>
</feature>
<evidence type="ECO:0000313" key="13">
    <source>
        <dbReference type="EMBL" id="MFC1429401.1"/>
    </source>
</evidence>
<proteinExistence type="inferred from homology"/>
<feature type="transmembrane region" description="Helical" evidence="10">
    <location>
        <begin position="372"/>
        <end position="396"/>
    </location>
</feature>
<dbReference type="Pfam" id="PF00999">
    <property type="entry name" value="Na_H_Exchanger"/>
    <property type="match status" value="1"/>
</dbReference>
<keyword evidence="2 10" id="KW-0813">Transport</keyword>
<feature type="transmembrane region" description="Helical" evidence="10">
    <location>
        <begin position="262"/>
        <end position="283"/>
    </location>
</feature>
<evidence type="ECO:0000256" key="3">
    <source>
        <dbReference type="ARBA" id="ARBA00022475"/>
    </source>
</evidence>